<keyword evidence="1" id="KW-0732">Signal</keyword>
<organism evidence="2 3">
    <name type="scientific">Mucilaginibacter antarcticus</name>
    <dbReference type="NCBI Taxonomy" id="1855725"/>
    <lineage>
        <taxon>Bacteria</taxon>
        <taxon>Pseudomonadati</taxon>
        <taxon>Bacteroidota</taxon>
        <taxon>Sphingobacteriia</taxon>
        <taxon>Sphingobacteriales</taxon>
        <taxon>Sphingobacteriaceae</taxon>
        <taxon>Mucilaginibacter</taxon>
    </lineage>
</organism>
<dbReference type="RefSeq" id="WP_377125027.1">
    <property type="nucleotide sequence ID" value="NZ_JBHUON010000006.1"/>
</dbReference>
<name>A0ABW5XLF4_9SPHI</name>
<gene>
    <name evidence="2" type="ORF">ACFSYC_07185</name>
</gene>
<reference evidence="3" key="1">
    <citation type="journal article" date="2019" name="Int. J. Syst. Evol. Microbiol.">
        <title>The Global Catalogue of Microorganisms (GCM) 10K type strain sequencing project: providing services to taxonomists for standard genome sequencing and annotation.</title>
        <authorList>
            <consortium name="The Broad Institute Genomics Platform"/>
            <consortium name="The Broad Institute Genome Sequencing Center for Infectious Disease"/>
            <person name="Wu L."/>
            <person name="Ma J."/>
        </authorList>
    </citation>
    <scope>NUCLEOTIDE SEQUENCE [LARGE SCALE GENOMIC DNA]</scope>
    <source>
        <strain evidence="3">KCTC 52232</strain>
    </source>
</reference>
<dbReference type="Proteomes" id="UP001597601">
    <property type="component" value="Unassembled WGS sequence"/>
</dbReference>
<evidence type="ECO:0000313" key="2">
    <source>
        <dbReference type="EMBL" id="MFD2864470.1"/>
    </source>
</evidence>
<feature type="chain" id="PRO_5047030977" evidence="1">
    <location>
        <begin position="23"/>
        <end position="191"/>
    </location>
</feature>
<protein>
    <submittedName>
        <fullName evidence="2">Uncharacterized protein</fullName>
    </submittedName>
</protein>
<dbReference type="EMBL" id="JBHUON010000006">
    <property type="protein sequence ID" value="MFD2864470.1"/>
    <property type="molecule type" value="Genomic_DNA"/>
</dbReference>
<accession>A0ABW5XLF4</accession>
<feature type="signal peptide" evidence="1">
    <location>
        <begin position="1"/>
        <end position="22"/>
    </location>
</feature>
<evidence type="ECO:0000313" key="3">
    <source>
        <dbReference type="Proteomes" id="UP001597601"/>
    </source>
</evidence>
<proteinExistence type="predicted"/>
<evidence type="ECO:0000256" key="1">
    <source>
        <dbReference type="SAM" id="SignalP"/>
    </source>
</evidence>
<comment type="caution">
    <text evidence="2">The sequence shown here is derived from an EMBL/GenBank/DDBJ whole genome shotgun (WGS) entry which is preliminary data.</text>
</comment>
<sequence>MRLIARLTLFIILFVNTSYKVAAPSVATDFRSFLTKFKTLQLPLTITIDLKKCVRFTKSDNQFVKSAYPNETYSYGILPDTTDSYKLIWLEPSETQMPYLGTFTKSGKFIEKVFLPVGQCGSGCGFLCNEFTRINKDLSFVSVDSITTCKCDINGPIEGTSEKYVLIKSGRVAKDGQITIGELYKKAIEKK</sequence>
<keyword evidence="3" id="KW-1185">Reference proteome</keyword>